<dbReference type="EMBL" id="JADKGY010000001">
    <property type="protein sequence ID" value="MBK9981958.1"/>
    <property type="molecule type" value="Genomic_DNA"/>
</dbReference>
<accession>A0A9D7XS07</accession>
<dbReference type="InterPro" id="IPR028994">
    <property type="entry name" value="Integrin_alpha_N"/>
</dbReference>
<dbReference type="PANTHER" id="PTHR16026:SF0">
    <property type="entry name" value="CARTILAGE ACIDIC PROTEIN 1"/>
    <property type="match status" value="1"/>
</dbReference>
<keyword evidence="1" id="KW-0732">Signal</keyword>
<dbReference type="InterPro" id="IPR013517">
    <property type="entry name" value="FG-GAP"/>
</dbReference>
<dbReference type="InterPro" id="IPR011519">
    <property type="entry name" value="UnbV_ASPIC"/>
</dbReference>
<dbReference type="PANTHER" id="PTHR16026">
    <property type="entry name" value="CARTILAGE ACIDIC PROTEIN 1"/>
    <property type="match status" value="1"/>
</dbReference>
<gene>
    <name evidence="3" type="ORF">IPP15_05950</name>
</gene>
<dbReference type="Gene3D" id="2.130.10.130">
    <property type="entry name" value="Integrin alpha, N-terminal"/>
    <property type="match status" value="3"/>
</dbReference>
<sequence length="1108" mass="122212">MKSLPFFIRITPMLILCITFGCKKNETETSTVSSDYKGFVSLPSSKTHVTNSNDLPETETTNHLLWESYYHGGGVAVGDVNNDGLADLFFTNTMKPNALYLNKGEFVFEDVTTKAGLGGGAGVNWGTTMADIDGDGWLDIYVCKSSDKEGLDVNRNKCYINQHDGTFKEMAKEMGIDNPGCSLQAAFFDYDLDNDLDLFLMNQPSNARSVRDKYTSGDTKQYTNSSTSDRLYRNDGNLKFTDVSEAAGVVSFSYGLGLKICDLNGDQWPDVYVACDYDQPDQCLINNGNGTFTNTIRDYFSHISNFSMGIDIGDINNDAMDDVFVVDMAGINHLRSKTNMPSMSAKKFWSLVDKGFHYQYMHNVLQLNRGNNVFSDISYQAGVSKTDWSWGVLMMDADNDGFQDIYVTNGIKRDIRNSDYTAKFMQMIDNHSVPADLMSIVKMVPSSPMPHFMFHNDGHLHFKDEAPNWGLGQLGFSNGCSFADLDKDGDLDIVVNNVDVPAFIYENKANEDGNHYIQFELKSSLSKRPVEGTRISLYAGGKIIQSQYFHPVHGYMSSSEPLVHFGLGKTTSLDSAVIIWPDRNISIMDKPNIDTRHVVNQDKVKKVRKFKPENEIGTWVMDKSSLIVPEFKHKENVYDDYADQLLLPFKISTLGPGISVADVNGDKLEDFFIGGAAGQSGALYLQNTNGGFDIATAQPWSKETVSDDLGVLFFDADGDGDQDLYIATGGAEFIGGDLKYNDQMYINNGKGIFSASSGLPHMNISTKAIAAGDFDKDGDLDLFIGSRNSPKKYPYSDVSYFLKNTGGKFTDATKEILSDDPHLGMITDAKFIDKDNDGDFDLLICGEWIAPTWLINDGGKFKKSESPELKLHTGWWNTIEVADINGDGIMDILAGNAGTNNKFKASPKEPFIVLGSDFDQNGSSDIVLATQFDGKEVPVRGRECSSQQLPYIAKEYPSYEGFAKASLQDIIGKDKIKGSMRLELTEFKSGIFWGTKEGDYRWEAFPVEAQLSPIVGFAIADADGDGKSDVIAAGNLYDMEVETTRYDAGQGVIMSWTADGGWISHTPKETGFYAGGNIRGLKPITVGGKKAVLLARGNDKLSMFEIGK</sequence>
<dbReference type="PROSITE" id="PS51257">
    <property type="entry name" value="PROKAR_LIPOPROTEIN"/>
    <property type="match status" value="1"/>
</dbReference>
<evidence type="ECO:0000259" key="2">
    <source>
        <dbReference type="Pfam" id="PF07593"/>
    </source>
</evidence>
<dbReference type="Pfam" id="PF13517">
    <property type="entry name" value="FG-GAP_3"/>
    <property type="match status" value="5"/>
</dbReference>
<feature type="domain" description="ASPIC/UnbV" evidence="2">
    <location>
        <begin position="532"/>
        <end position="596"/>
    </location>
</feature>
<dbReference type="AlphaFoldDB" id="A0A9D7XS07"/>
<name>A0A9D7XS07_9BACT</name>
<evidence type="ECO:0000313" key="4">
    <source>
        <dbReference type="Proteomes" id="UP000808337"/>
    </source>
</evidence>
<dbReference type="Pfam" id="PF07593">
    <property type="entry name" value="UnbV_ASPIC"/>
    <property type="match status" value="1"/>
</dbReference>
<reference evidence="3 4" key="1">
    <citation type="submission" date="2020-10" db="EMBL/GenBank/DDBJ databases">
        <title>Connecting structure to function with the recovery of over 1000 high-quality activated sludge metagenome-assembled genomes encoding full-length rRNA genes using long-read sequencing.</title>
        <authorList>
            <person name="Singleton C.M."/>
            <person name="Petriglieri F."/>
            <person name="Kristensen J.M."/>
            <person name="Kirkegaard R.H."/>
            <person name="Michaelsen T.Y."/>
            <person name="Andersen M.H."/>
            <person name="Karst S.M."/>
            <person name="Dueholm M.S."/>
            <person name="Nielsen P.H."/>
            <person name="Albertsen M."/>
        </authorList>
    </citation>
    <scope>NUCLEOTIDE SEQUENCE [LARGE SCALE GENOMIC DNA]</scope>
    <source>
        <strain evidence="3">Ribe_18-Q3-R11-54_MAXAC.273</strain>
    </source>
</reference>
<dbReference type="InterPro" id="IPR027039">
    <property type="entry name" value="Crtac1"/>
</dbReference>
<evidence type="ECO:0000256" key="1">
    <source>
        <dbReference type="ARBA" id="ARBA00022729"/>
    </source>
</evidence>
<evidence type="ECO:0000313" key="3">
    <source>
        <dbReference type="EMBL" id="MBK9981958.1"/>
    </source>
</evidence>
<dbReference type="Proteomes" id="UP000808337">
    <property type="component" value="Unassembled WGS sequence"/>
</dbReference>
<comment type="caution">
    <text evidence="3">The sequence shown here is derived from an EMBL/GenBank/DDBJ whole genome shotgun (WGS) entry which is preliminary data.</text>
</comment>
<organism evidence="3 4">
    <name type="scientific">Candidatus Opimibacter skivensis</name>
    <dbReference type="NCBI Taxonomy" id="2982028"/>
    <lineage>
        <taxon>Bacteria</taxon>
        <taxon>Pseudomonadati</taxon>
        <taxon>Bacteroidota</taxon>
        <taxon>Saprospiria</taxon>
        <taxon>Saprospirales</taxon>
        <taxon>Saprospiraceae</taxon>
        <taxon>Candidatus Opimibacter</taxon>
    </lineage>
</organism>
<dbReference type="SUPFAM" id="SSF69318">
    <property type="entry name" value="Integrin alpha N-terminal domain"/>
    <property type="match status" value="3"/>
</dbReference>
<proteinExistence type="predicted"/>
<protein>
    <submittedName>
        <fullName evidence="3">VCBS repeat-containing protein</fullName>
    </submittedName>
</protein>